<organism evidence="9 10">
    <name type="scientific">Mycoemilia scoparia</name>
    <dbReference type="NCBI Taxonomy" id="417184"/>
    <lineage>
        <taxon>Eukaryota</taxon>
        <taxon>Fungi</taxon>
        <taxon>Fungi incertae sedis</taxon>
        <taxon>Zoopagomycota</taxon>
        <taxon>Kickxellomycotina</taxon>
        <taxon>Kickxellomycetes</taxon>
        <taxon>Kickxellales</taxon>
        <taxon>Kickxellaceae</taxon>
        <taxon>Mycoemilia</taxon>
    </lineage>
</organism>
<feature type="compositionally biased region" description="Polar residues" evidence="5">
    <location>
        <begin position="479"/>
        <end position="495"/>
    </location>
</feature>
<feature type="compositionally biased region" description="Low complexity" evidence="5">
    <location>
        <begin position="638"/>
        <end position="653"/>
    </location>
</feature>
<dbReference type="PROSITE" id="PS00479">
    <property type="entry name" value="ZF_DAG_PE_1"/>
    <property type="match status" value="1"/>
</dbReference>
<dbReference type="InterPro" id="IPR051854">
    <property type="entry name" value="Rho-type_GAP"/>
</dbReference>
<feature type="region of interest" description="Disordered" evidence="5">
    <location>
        <begin position="596"/>
        <end position="653"/>
    </location>
</feature>
<keyword evidence="4" id="KW-0440">LIM domain</keyword>
<dbReference type="GO" id="GO:0007165">
    <property type="term" value="P:signal transduction"/>
    <property type="evidence" value="ECO:0007669"/>
    <property type="project" value="InterPro"/>
</dbReference>
<dbReference type="EMBL" id="JANBPU010000030">
    <property type="protein sequence ID" value="KAJ1919242.1"/>
    <property type="molecule type" value="Genomic_DNA"/>
</dbReference>
<dbReference type="SUPFAM" id="SSF57889">
    <property type="entry name" value="Cysteine-rich domain"/>
    <property type="match status" value="1"/>
</dbReference>
<reference evidence="9" key="1">
    <citation type="submission" date="2022-07" db="EMBL/GenBank/DDBJ databases">
        <title>Phylogenomic reconstructions and comparative analyses of Kickxellomycotina fungi.</title>
        <authorList>
            <person name="Reynolds N.K."/>
            <person name="Stajich J.E."/>
            <person name="Barry K."/>
            <person name="Grigoriev I.V."/>
            <person name="Crous P."/>
            <person name="Smith M.E."/>
        </authorList>
    </citation>
    <scope>NUCLEOTIDE SEQUENCE</scope>
    <source>
        <strain evidence="9">NBRC 100468</strain>
    </source>
</reference>
<dbReference type="GO" id="GO:0046872">
    <property type="term" value="F:metal ion binding"/>
    <property type="evidence" value="ECO:0007669"/>
    <property type="project" value="UniProtKB-KW"/>
</dbReference>
<dbReference type="PROSITE" id="PS50081">
    <property type="entry name" value="ZF_DAG_PE_2"/>
    <property type="match status" value="1"/>
</dbReference>
<gene>
    <name evidence="9" type="primary">RGA2</name>
    <name evidence="9" type="ORF">H4219_002093</name>
</gene>
<dbReference type="SUPFAM" id="SSF48350">
    <property type="entry name" value="GTPase activation domain, GAP"/>
    <property type="match status" value="1"/>
</dbReference>
<dbReference type="PROSITE" id="PS50023">
    <property type="entry name" value="LIM_DOMAIN_2"/>
    <property type="match status" value="1"/>
</dbReference>
<feature type="domain" description="LIM zinc-binding" evidence="6">
    <location>
        <begin position="62"/>
        <end position="124"/>
    </location>
</feature>
<accession>A0A9W8DR07</accession>
<dbReference type="InterPro" id="IPR008936">
    <property type="entry name" value="Rho_GTPase_activation_prot"/>
</dbReference>
<evidence type="ECO:0000313" key="9">
    <source>
        <dbReference type="EMBL" id="KAJ1919242.1"/>
    </source>
</evidence>
<feature type="domain" description="Rho-GAP" evidence="8">
    <location>
        <begin position="748"/>
        <end position="942"/>
    </location>
</feature>
<sequence length="1243" mass="135570">MSEEGGSGSGGGGIVRSSSSTQRSVEANPNDKINGQTEQTTTNTQTNTAPTGTANSETKPFPKCSGCLKGLEGGKAIRFADGVWHIECFRCSNCDNLIQSDASLLFLAEGKPICQDCSYCCSLCKQLIYDEAIFTVEGTYHSECFRCAQCKKRIQGKSFAKTSQCYSERRERKKASRKQKEQILLNKALPSIPQDNNIVHHPHRTSSSPHERSHSSSNIGARSSESLGKYTAGLSTSHSTREKKENGFLRSFFTNPTDSSGHHHHHRSFSRSSRRGDASAQGTGSDAAMVQQRSQDFGSTSTILPAPRFPSFHFDVDTSVFDSFDAMAMRYTRTSLRLNDEKVNKDTQGVLFSSQEFVKVDSKGNDADADADKGADDDDGEKWLMSATAEQLRQELVITQNHLDQVKTNYNILKTMYESAADSLSEVQAQLKKNIDRSNDQEELIEKLKVEIAQLKKSAGGPGSSTSTLPFPQDIKSGRASQDSSLPTLSVNTTLGRERGGSLSANIKLDSGRPPVAPKSEGRTHYGGSGVPNLPSIPLPDTLHIPVPGKKLRHVKSSNSLPSEPENSDGEDGVITPIVPKPVGKRFNWLFNGSSHNHGHPRMPSGTPAGSGSTGRTIGKPQPISNIANPHRAGNSGFPGINNNDGNNGQQQAGRPHMFQLQAFLKPTRCDACGEKIWGINTRDLRCKACSYNCHTKCAALVPLTCPGIDYQSSYSNNSNVYGGTGNALNSQATTNGAQNPGIDIFGVPLTTSALREKIDIPWMVRSSIAFIEKYGIRMEGVYRKSGSSSEIKNVQQDIAKIIGACNYHLPIASSDIDVTTITSIVKQYFRDLPDPLMTFDAYPNWIRSTGLENREERINGYREACNMMPVPHQCTLVYLLTHLNLVTQYSEFNKMNSKNLAVVFAPNILHLPKSRAGEELMDMAYINQCVSFLIENAYEIWPSGVDGLNKAANPKVKSLSKVSMKLNTEGNGDNNNQFHSHQLSPSTMAFFEEQGFSPSLINSTLDMDMVATEMSAQLSSQDIFLDTDFIPLATSQSTKETSKDRNSSRVATNTEGGDDNSNGWDSPPISPTKPRSTSQEIRKSRARFSMINGPSNFNANNINSKNSIPTSPNRAEDGVTAAYNSLTAERADSPNKNNRTSGSGSNASDGSLNNKSKSRREARQFYLPLDVAFSGSDNHVDLDPLNSEALTGTIAETTQPETTKKIPESVSLSPRLQMADQSKLSTHHEGTTEYVIKRQSST</sequence>
<feature type="region of interest" description="Disordered" evidence="5">
    <location>
        <begin position="456"/>
        <end position="575"/>
    </location>
</feature>
<keyword evidence="3 4" id="KW-0862">Zinc</keyword>
<dbReference type="Pfam" id="PF00412">
    <property type="entry name" value="LIM"/>
    <property type="match status" value="2"/>
</dbReference>
<feature type="compositionally biased region" description="Basic residues" evidence="5">
    <location>
        <begin position="262"/>
        <end position="273"/>
    </location>
</feature>
<evidence type="ECO:0000259" key="7">
    <source>
        <dbReference type="PROSITE" id="PS50081"/>
    </source>
</evidence>
<dbReference type="PROSITE" id="PS50238">
    <property type="entry name" value="RHOGAP"/>
    <property type="match status" value="1"/>
</dbReference>
<dbReference type="PANTHER" id="PTHR46075">
    <property type="entry name" value="CHIMERIN FAMILY MEMBER"/>
    <property type="match status" value="1"/>
</dbReference>
<proteinExistence type="predicted"/>
<dbReference type="CDD" id="cd20824">
    <property type="entry name" value="C1_SpBZZ1-like"/>
    <property type="match status" value="1"/>
</dbReference>
<feature type="compositionally biased region" description="Gly residues" evidence="5">
    <location>
        <begin position="1"/>
        <end position="14"/>
    </location>
</feature>
<protein>
    <submittedName>
        <fullName evidence="9">Rho-type gtpase-activating protein</fullName>
    </submittedName>
</protein>
<dbReference type="InterPro" id="IPR001781">
    <property type="entry name" value="Znf_LIM"/>
</dbReference>
<feature type="compositionally biased region" description="Polar residues" evidence="5">
    <location>
        <begin position="1049"/>
        <end position="1065"/>
    </location>
</feature>
<keyword evidence="2 4" id="KW-0479">Metal-binding</keyword>
<dbReference type="PROSITE" id="PS00478">
    <property type="entry name" value="LIM_DOMAIN_1"/>
    <property type="match status" value="1"/>
</dbReference>
<feature type="compositionally biased region" description="Polar residues" evidence="5">
    <location>
        <begin position="291"/>
        <end position="301"/>
    </location>
</feature>
<name>A0A9W8DR07_9FUNG</name>
<feature type="compositionally biased region" description="Low complexity" evidence="5">
    <location>
        <begin position="34"/>
        <end position="55"/>
    </location>
</feature>
<dbReference type="InterPro" id="IPR000198">
    <property type="entry name" value="RhoGAP_dom"/>
</dbReference>
<dbReference type="SMART" id="SM00132">
    <property type="entry name" value="LIM"/>
    <property type="match status" value="2"/>
</dbReference>
<keyword evidence="1" id="KW-0343">GTPase activation</keyword>
<dbReference type="SMART" id="SM00324">
    <property type="entry name" value="RhoGAP"/>
    <property type="match status" value="1"/>
</dbReference>
<dbReference type="Gene3D" id="2.10.110.10">
    <property type="entry name" value="Cysteine Rich Protein"/>
    <property type="match status" value="2"/>
</dbReference>
<dbReference type="AlphaFoldDB" id="A0A9W8DR07"/>
<feature type="domain" description="Phorbol-ester/DAG-type" evidence="7">
    <location>
        <begin position="656"/>
        <end position="706"/>
    </location>
</feature>
<dbReference type="GO" id="GO:0005096">
    <property type="term" value="F:GTPase activator activity"/>
    <property type="evidence" value="ECO:0007669"/>
    <property type="project" value="UniProtKB-KW"/>
</dbReference>
<feature type="compositionally biased region" description="Polar residues" evidence="5">
    <location>
        <begin position="21"/>
        <end position="33"/>
    </location>
</feature>
<feature type="compositionally biased region" description="Low complexity" evidence="5">
    <location>
        <begin position="1092"/>
        <end position="1109"/>
    </location>
</feature>
<dbReference type="OrthoDB" id="19923at2759"/>
<dbReference type="Gene3D" id="3.30.60.20">
    <property type="match status" value="1"/>
</dbReference>
<dbReference type="CDD" id="cd08368">
    <property type="entry name" value="LIM"/>
    <property type="match status" value="1"/>
</dbReference>
<dbReference type="SMART" id="SM00109">
    <property type="entry name" value="C1"/>
    <property type="match status" value="1"/>
</dbReference>
<feature type="region of interest" description="Disordered" evidence="5">
    <location>
        <begin position="1037"/>
        <end position="1160"/>
    </location>
</feature>
<dbReference type="InterPro" id="IPR046349">
    <property type="entry name" value="C1-like_sf"/>
</dbReference>
<evidence type="ECO:0000256" key="1">
    <source>
        <dbReference type="ARBA" id="ARBA00022468"/>
    </source>
</evidence>
<evidence type="ECO:0000259" key="8">
    <source>
        <dbReference type="PROSITE" id="PS50238"/>
    </source>
</evidence>
<dbReference type="InterPro" id="IPR002219">
    <property type="entry name" value="PKC_DAG/PE"/>
</dbReference>
<keyword evidence="10" id="KW-1185">Reference proteome</keyword>
<dbReference type="Pfam" id="PF00620">
    <property type="entry name" value="RhoGAP"/>
    <property type="match status" value="1"/>
</dbReference>
<evidence type="ECO:0000259" key="6">
    <source>
        <dbReference type="PROSITE" id="PS50023"/>
    </source>
</evidence>
<feature type="region of interest" description="Disordered" evidence="5">
    <location>
        <begin position="1"/>
        <end position="59"/>
    </location>
</feature>
<evidence type="ECO:0000256" key="4">
    <source>
        <dbReference type="PROSITE-ProRule" id="PRU00125"/>
    </source>
</evidence>
<evidence type="ECO:0000256" key="2">
    <source>
        <dbReference type="ARBA" id="ARBA00022723"/>
    </source>
</evidence>
<dbReference type="Proteomes" id="UP001150538">
    <property type="component" value="Unassembled WGS sequence"/>
</dbReference>
<feature type="compositionally biased region" description="Low complexity" evidence="5">
    <location>
        <begin position="604"/>
        <end position="615"/>
    </location>
</feature>
<feature type="region of interest" description="Disordered" evidence="5">
    <location>
        <begin position="1219"/>
        <end position="1243"/>
    </location>
</feature>
<comment type="caution">
    <text evidence="9">The sequence shown here is derived from an EMBL/GenBank/DDBJ whole genome shotgun (WGS) entry which is preliminary data.</text>
</comment>
<evidence type="ECO:0000256" key="3">
    <source>
        <dbReference type="ARBA" id="ARBA00022833"/>
    </source>
</evidence>
<dbReference type="PANTHER" id="PTHR46075:SF2">
    <property type="entry name" value="RHO GTPASE ACTIVATING PROTEIN AT 5A, ISOFORM A"/>
    <property type="match status" value="1"/>
</dbReference>
<evidence type="ECO:0000256" key="5">
    <source>
        <dbReference type="SAM" id="MobiDB-lite"/>
    </source>
</evidence>
<feature type="compositionally biased region" description="Polar residues" evidence="5">
    <location>
        <begin position="1135"/>
        <end position="1156"/>
    </location>
</feature>
<dbReference type="Pfam" id="PF00130">
    <property type="entry name" value="C1_1"/>
    <property type="match status" value="1"/>
</dbReference>
<evidence type="ECO:0000313" key="10">
    <source>
        <dbReference type="Proteomes" id="UP001150538"/>
    </source>
</evidence>
<dbReference type="CDD" id="cd00159">
    <property type="entry name" value="RhoGAP"/>
    <property type="match status" value="1"/>
</dbReference>
<dbReference type="Gene3D" id="1.10.555.10">
    <property type="entry name" value="Rho GTPase activation protein"/>
    <property type="match status" value="1"/>
</dbReference>
<feature type="region of interest" description="Disordered" evidence="5">
    <location>
        <begin position="185"/>
        <end position="301"/>
    </location>
</feature>